<evidence type="ECO:0000259" key="3">
    <source>
        <dbReference type="PROSITE" id="PS50977"/>
    </source>
</evidence>
<comment type="caution">
    <text evidence="4">The sequence shown here is derived from an EMBL/GenBank/DDBJ whole genome shotgun (WGS) entry which is preliminary data.</text>
</comment>
<dbReference type="GO" id="GO:0003677">
    <property type="term" value="F:DNA binding"/>
    <property type="evidence" value="ECO:0007669"/>
    <property type="project" value="UniProtKB-UniRule"/>
</dbReference>
<dbReference type="Gene3D" id="1.10.357.10">
    <property type="entry name" value="Tetracycline Repressor, domain 2"/>
    <property type="match status" value="1"/>
</dbReference>
<dbReference type="InterPro" id="IPR023772">
    <property type="entry name" value="DNA-bd_HTH_TetR-type_CS"/>
</dbReference>
<dbReference type="AlphaFoldDB" id="A0A162A7V1"/>
<dbReference type="RefSeq" id="WP_231100873.1">
    <property type="nucleotide sequence ID" value="NZ_AUXT01000174.1"/>
</dbReference>
<dbReference type="Proteomes" id="UP000076587">
    <property type="component" value="Unassembled WGS sequence"/>
</dbReference>
<proteinExistence type="predicted"/>
<keyword evidence="1 2" id="KW-0238">DNA-binding</keyword>
<dbReference type="Pfam" id="PF00440">
    <property type="entry name" value="TetR_N"/>
    <property type="match status" value="1"/>
</dbReference>
<dbReference type="EMBL" id="AUXT01000174">
    <property type="protein sequence ID" value="KZN45948.1"/>
    <property type="molecule type" value="Genomic_DNA"/>
</dbReference>
<dbReference type="PROSITE" id="PS01081">
    <property type="entry name" value="HTH_TETR_1"/>
    <property type="match status" value="1"/>
</dbReference>
<dbReference type="InterPro" id="IPR001647">
    <property type="entry name" value="HTH_TetR"/>
</dbReference>
<organism evidence="4 5">
    <name type="scientific">Pseudoalteromonas luteoviolacea NCIMB 1942</name>
    <dbReference type="NCBI Taxonomy" id="1365253"/>
    <lineage>
        <taxon>Bacteria</taxon>
        <taxon>Pseudomonadati</taxon>
        <taxon>Pseudomonadota</taxon>
        <taxon>Gammaproteobacteria</taxon>
        <taxon>Alteromonadales</taxon>
        <taxon>Pseudoalteromonadaceae</taxon>
        <taxon>Pseudoalteromonas</taxon>
    </lineage>
</organism>
<evidence type="ECO:0000313" key="4">
    <source>
        <dbReference type="EMBL" id="KZN45948.1"/>
    </source>
</evidence>
<protein>
    <recommendedName>
        <fullName evidence="3">HTH tetR-type domain-containing protein</fullName>
    </recommendedName>
</protein>
<evidence type="ECO:0000256" key="2">
    <source>
        <dbReference type="PROSITE-ProRule" id="PRU00335"/>
    </source>
</evidence>
<reference evidence="4 5" key="1">
    <citation type="submission" date="2013-07" db="EMBL/GenBank/DDBJ databases">
        <title>Comparative Genomic and Metabolomic Analysis of Twelve Strains of Pseudoalteromonas luteoviolacea.</title>
        <authorList>
            <person name="Vynne N.G."/>
            <person name="Mansson M."/>
            <person name="Gram L."/>
        </authorList>
    </citation>
    <scope>NUCLEOTIDE SEQUENCE [LARGE SCALE GENOMIC DNA]</scope>
    <source>
        <strain evidence="4 5">NCIMB 1942</strain>
    </source>
</reference>
<accession>A0A162A7V1</accession>
<dbReference type="PRINTS" id="PR00455">
    <property type="entry name" value="HTHTETR"/>
</dbReference>
<evidence type="ECO:0000313" key="5">
    <source>
        <dbReference type="Proteomes" id="UP000076587"/>
    </source>
</evidence>
<dbReference type="SUPFAM" id="SSF46689">
    <property type="entry name" value="Homeodomain-like"/>
    <property type="match status" value="1"/>
</dbReference>
<name>A0A162A7V1_9GAMM</name>
<dbReference type="InterPro" id="IPR009057">
    <property type="entry name" value="Homeodomain-like_sf"/>
</dbReference>
<dbReference type="PROSITE" id="PS50977">
    <property type="entry name" value="HTH_TETR_2"/>
    <property type="match status" value="1"/>
</dbReference>
<dbReference type="PATRIC" id="fig|1365253.3.peg.3254"/>
<gene>
    <name evidence="4" type="ORF">N482_13425</name>
</gene>
<evidence type="ECO:0000256" key="1">
    <source>
        <dbReference type="ARBA" id="ARBA00023125"/>
    </source>
</evidence>
<feature type="DNA-binding region" description="H-T-H motif" evidence="2">
    <location>
        <begin position="74"/>
        <end position="93"/>
    </location>
</feature>
<sequence length="282" mass="31728">MCEKRPLLLALLVDNTLFPITITTFEYYSNVVQEALNTRINMAPAPKYDQQTQQQMILQAAEQCINESSVTDFTMAKIARVAGLSMGSVYKFVQSKEDIVLALAYQSFVHVSKIFDLVLALPISTPEKILAISLISPQKLQCFEFDYELQTYATNEAVIRKGSSYWTSKIIEASSRCESAFKLALTDGINSGELKDVPNLAQVIDEIIISGWAMTVGYEQVQRVQQTKQIVEGTDSLQQPLELDHPIIRSSIRLLNSYPWQKPLTSDSLIQIEQQLIALNLR</sequence>
<feature type="domain" description="HTH tetR-type" evidence="3">
    <location>
        <begin position="51"/>
        <end position="111"/>
    </location>
</feature>